<dbReference type="GO" id="GO:0009073">
    <property type="term" value="P:aromatic amino acid family biosynthetic process"/>
    <property type="evidence" value="ECO:0007669"/>
    <property type="project" value="UniProtKB-KW"/>
</dbReference>
<dbReference type="UniPathway" id="UPA00053">
    <property type="reaction ID" value="UER00089"/>
</dbReference>
<dbReference type="PIRSF" id="PIRSF000505">
    <property type="entry name" value="EPSPS"/>
    <property type="match status" value="1"/>
</dbReference>
<dbReference type="CDD" id="cd01556">
    <property type="entry name" value="EPSP_synthase"/>
    <property type="match status" value="1"/>
</dbReference>
<keyword evidence="3 7" id="KW-0028">Amino-acid biosynthesis</keyword>
<dbReference type="PANTHER" id="PTHR21090">
    <property type="entry name" value="AROM/DEHYDROQUINATE SYNTHASE"/>
    <property type="match status" value="1"/>
</dbReference>
<dbReference type="InterPro" id="IPR036968">
    <property type="entry name" value="Enolpyruvate_Tfrase_sf"/>
</dbReference>
<evidence type="ECO:0000313" key="10">
    <source>
        <dbReference type="Proteomes" id="UP000182057"/>
    </source>
</evidence>
<keyword evidence="7" id="KW-0963">Cytoplasm</keyword>
<dbReference type="InterPro" id="IPR006264">
    <property type="entry name" value="EPSP_synthase"/>
</dbReference>
<dbReference type="GO" id="GO:0005737">
    <property type="term" value="C:cytoplasm"/>
    <property type="evidence" value="ECO:0007669"/>
    <property type="project" value="UniProtKB-SubCell"/>
</dbReference>
<evidence type="ECO:0000256" key="4">
    <source>
        <dbReference type="ARBA" id="ARBA00022679"/>
    </source>
</evidence>
<feature type="binding site" evidence="7">
    <location>
        <position position="22"/>
    </location>
    <ligand>
        <name>3-phosphoshikimate</name>
        <dbReference type="ChEBI" id="CHEBI:145989"/>
    </ligand>
</feature>
<feature type="binding site" evidence="7">
    <location>
        <position position="318"/>
    </location>
    <ligand>
        <name>3-phosphoshikimate</name>
        <dbReference type="ChEBI" id="CHEBI:145989"/>
    </ligand>
</feature>
<feature type="binding site" evidence="7">
    <location>
        <position position="393"/>
    </location>
    <ligand>
        <name>phosphoenolpyruvate</name>
        <dbReference type="ChEBI" id="CHEBI:58702"/>
    </ligand>
</feature>
<dbReference type="GO" id="GO:0009423">
    <property type="term" value="P:chorismate biosynthetic process"/>
    <property type="evidence" value="ECO:0007669"/>
    <property type="project" value="UniProtKB-UniRule"/>
</dbReference>
<comment type="subcellular location">
    <subcellularLocation>
        <location evidence="7">Cytoplasm</location>
    </subcellularLocation>
</comment>
<dbReference type="InterPro" id="IPR001986">
    <property type="entry name" value="Enolpyruvate_Tfrase_dom"/>
</dbReference>
<evidence type="ECO:0000256" key="1">
    <source>
        <dbReference type="ARBA" id="ARBA00004811"/>
    </source>
</evidence>
<comment type="function">
    <text evidence="7">Catalyzes the transfer of the enolpyruvyl moiety of phosphoenolpyruvate (PEP) to the 5-hydroxyl of shikimate-3-phosphate (S3P) to produce enolpyruvyl shikimate-3-phosphate and inorganic phosphate.</text>
</comment>
<feature type="binding site" evidence="7">
    <location>
        <position position="27"/>
    </location>
    <ligand>
        <name>3-phosphoshikimate</name>
        <dbReference type="ChEBI" id="CHEBI:145989"/>
    </ligand>
</feature>
<feature type="binding site" evidence="7">
    <location>
        <position position="145"/>
    </location>
    <ligand>
        <name>3-phosphoshikimate</name>
        <dbReference type="ChEBI" id="CHEBI:145989"/>
    </ligand>
</feature>
<proteinExistence type="inferred from homology"/>
<dbReference type="EC" id="2.5.1.19" evidence="7"/>
<dbReference type="GO" id="GO:0008652">
    <property type="term" value="P:amino acid biosynthetic process"/>
    <property type="evidence" value="ECO:0007669"/>
    <property type="project" value="UniProtKB-KW"/>
</dbReference>
<reference evidence="9 10" key="1">
    <citation type="submission" date="2016-09" db="EMBL/GenBank/DDBJ databases">
        <authorList>
            <person name="Capua I."/>
            <person name="De Benedictis P."/>
            <person name="Joannis T."/>
            <person name="Lombin L.H."/>
            <person name="Cattoli G."/>
        </authorList>
    </citation>
    <scope>NUCLEOTIDE SEQUENCE [LARGE SCALE GENOMIC DNA]</scope>
    <source>
        <strain evidence="9 10">UB20</strain>
    </source>
</reference>
<feature type="binding site" evidence="7">
    <location>
        <position position="23"/>
    </location>
    <ligand>
        <name>3-phosphoshikimate</name>
        <dbReference type="ChEBI" id="CHEBI:145989"/>
    </ligand>
</feature>
<accession>A0A1D3UJ06</accession>
<feature type="binding site" evidence="7">
    <location>
        <position position="322"/>
    </location>
    <ligand>
        <name>phosphoenolpyruvate</name>
        <dbReference type="ChEBI" id="CHEBI:58702"/>
    </ligand>
</feature>
<dbReference type="RefSeq" id="WP_074449631.1">
    <property type="nucleotide sequence ID" value="NZ_FMMM01000031.1"/>
</dbReference>
<feature type="binding site" evidence="7">
    <location>
        <position position="291"/>
    </location>
    <ligand>
        <name>3-phosphoshikimate</name>
        <dbReference type="ChEBI" id="CHEBI:145989"/>
    </ligand>
</feature>
<keyword evidence="5 7" id="KW-0057">Aromatic amino acid biosynthesis</keyword>
<dbReference type="Proteomes" id="UP000182057">
    <property type="component" value="Unassembled WGS sequence"/>
</dbReference>
<feature type="binding site" evidence="7">
    <location>
        <position position="70"/>
    </location>
    <ligand>
        <name>phosphoenolpyruvate</name>
        <dbReference type="ChEBI" id="CHEBI:58702"/>
    </ligand>
</feature>
<dbReference type="GO" id="GO:0003866">
    <property type="term" value="F:3-phosphoshikimate 1-carboxyvinyltransferase activity"/>
    <property type="evidence" value="ECO:0007669"/>
    <property type="project" value="UniProtKB-UniRule"/>
</dbReference>
<dbReference type="HAMAP" id="MF_00210">
    <property type="entry name" value="EPSP_synth"/>
    <property type="match status" value="1"/>
</dbReference>
<comment type="catalytic activity">
    <reaction evidence="6">
        <text>3-phosphoshikimate + phosphoenolpyruvate = 5-O-(1-carboxyvinyl)-3-phosphoshikimate + phosphate</text>
        <dbReference type="Rhea" id="RHEA:21256"/>
        <dbReference type="ChEBI" id="CHEBI:43474"/>
        <dbReference type="ChEBI" id="CHEBI:57701"/>
        <dbReference type="ChEBI" id="CHEBI:58702"/>
        <dbReference type="ChEBI" id="CHEBI:145989"/>
        <dbReference type="EC" id="2.5.1.19"/>
    </reaction>
    <physiologicalReaction direction="left-to-right" evidence="6">
        <dbReference type="Rhea" id="RHEA:21257"/>
    </physiologicalReaction>
</comment>
<feature type="binding site" evidence="7">
    <location>
        <position position="98"/>
    </location>
    <ligand>
        <name>phosphoenolpyruvate</name>
        <dbReference type="ChEBI" id="CHEBI:58702"/>
    </ligand>
</feature>
<dbReference type="Pfam" id="PF00275">
    <property type="entry name" value="EPSP_synthase"/>
    <property type="match status" value="2"/>
</dbReference>
<gene>
    <name evidence="7 9" type="primary">aroA</name>
    <name evidence="9" type="ORF">TFUB20_00898</name>
</gene>
<feature type="binding site" evidence="7">
    <location>
        <position position="367"/>
    </location>
    <ligand>
        <name>phosphoenolpyruvate</name>
        <dbReference type="ChEBI" id="CHEBI:58702"/>
    </ligand>
</feature>
<evidence type="ECO:0000256" key="7">
    <source>
        <dbReference type="HAMAP-Rule" id="MF_00210"/>
    </source>
</evidence>
<feature type="binding site" evidence="7">
    <location>
        <position position="146"/>
    </location>
    <ligand>
        <name>3-phosphoshikimate</name>
        <dbReference type="ChEBI" id="CHEBI:145989"/>
    </ligand>
</feature>
<dbReference type="OrthoDB" id="9809920at2"/>
<protein>
    <recommendedName>
        <fullName evidence="7">3-phosphoshikimate 1-carboxyvinyltransferase</fullName>
        <ecNumber evidence="7">2.5.1.19</ecNumber>
    </recommendedName>
    <alternativeName>
        <fullName evidence="7">5-enolpyruvylshikimate-3-phosphate synthase</fullName>
        <shortName evidence="7">EPSP synthase</shortName>
        <shortName evidence="7">EPSPS</shortName>
    </alternativeName>
</protein>
<evidence type="ECO:0000256" key="2">
    <source>
        <dbReference type="ARBA" id="ARBA00009948"/>
    </source>
</evidence>
<dbReference type="PANTHER" id="PTHR21090:SF5">
    <property type="entry name" value="PENTAFUNCTIONAL AROM POLYPEPTIDE"/>
    <property type="match status" value="1"/>
</dbReference>
<feature type="domain" description="Enolpyruvate transferase" evidence="8">
    <location>
        <begin position="9"/>
        <end position="59"/>
    </location>
</feature>
<feature type="binding site" evidence="7">
    <location>
        <position position="146"/>
    </location>
    <ligand>
        <name>phosphoenolpyruvate</name>
        <dbReference type="ChEBI" id="CHEBI:58702"/>
    </ligand>
</feature>
<name>A0A1D3UJ06_TANFO</name>
<dbReference type="InterPro" id="IPR023193">
    <property type="entry name" value="EPSP_synthase_CS"/>
</dbReference>
<comment type="subunit">
    <text evidence="7">Monomer.</text>
</comment>
<feature type="domain" description="Enolpyruvate transferase" evidence="8">
    <location>
        <begin position="63"/>
        <end position="402"/>
    </location>
</feature>
<evidence type="ECO:0000256" key="6">
    <source>
        <dbReference type="ARBA" id="ARBA00044633"/>
    </source>
</evidence>
<evidence type="ECO:0000259" key="8">
    <source>
        <dbReference type="Pfam" id="PF00275"/>
    </source>
</evidence>
<feature type="binding site" evidence="7">
    <location>
        <position position="144"/>
    </location>
    <ligand>
        <name>3-phosphoshikimate</name>
        <dbReference type="ChEBI" id="CHEBI:145989"/>
    </ligand>
</feature>
<comment type="pathway">
    <text evidence="1 7">Metabolic intermediate biosynthesis; chorismate biosynthesis; chorismate from D-erythrose 4-phosphate and phosphoenolpyruvate: step 6/7.</text>
</comment>
<feature type="binding site" evidence="7">
    <location>
        <position position="172"/>
    </location>
    <ligand>
        <name>3-phosphoshikimate</name>
        <dbReference type="ChEBI" id="CHEBI:145989"/>
    </ligand>
</feature>
<sequence>MDVTVKAPNNNICATISLPASKSISNRVAILNALSPAPQPLYNLSDSDDTAVMLDALRTDRETVDLRAAGTAMRFLTAYFASRPGCRTLTGTDRMRNRPVRILVDALRTLGAEVDYLEKEGCPPLKITGRGLSGGEVTLDAGVSSQYISALLMIAPATRHGIRLHLTGTLVSEPYLRLTIALMRQFGIAVEEEGQTFTVRSQTVRPIPFTVEADWSAASYWYEIAALSQTPVEMELPGLLPDSLQGDATIASLFRSFGVYTDFTSEGRVRLTRRAVTLPGRFDYDCVRIPDMAQTLAVTCAVLRIPFRLSGLQSLRIKETDRLTALQTELRKLGVMLTERDGKVLEWDGSRCEAEPEPVIATYDDHRMAMAFAPVALCRKEGIRIANPEVVSKSYPCFWDDLQTAGFQTNS</sequence>
<dbReference type="InterPro" id="IPR013792">
    <property type="entry name" value="RNA3'P_cycl/enolpyr_Trfase_a/b"/>
</dbReference>
<dbReference type="SUPFAM" id="SSF55205">
    <property type="entry name" value="EPT/RTPC-like"/>
    <property type="match status" value="1"/>
</dbReference>
<feature type="binding site" evidence="7">
    <location>
        <position position="22"/>
    </location>
    <ligand>
        <name>phosphoenolpyruvate</name>
        <dbReference type="ChEBI" id="CHEBI:58702"/>
    </ligand>
</feature>
<dbReference type="AlphaFoldDB" id="A0A1D3UJ06"/>
<organism evidence="9 10">
    <name type="scientific">Tannerella forsythia</name>
    <name type="common">Bacteroides forsythus</name>
    <dbReference type="NCBI Taxonomy" id="28112"/>
    <lineage>
        <taxon>Bacteria</taxon>
        <taxon>Pseudomonadati</taxon>
        <taxon>Bacteroidota</taxon>
        <taxon>Bacteroidia</taxon>
        <taxon>Bacteroidales</taxon>
        <taxon>Tannerellaceae</taxon>
        <taxon>Tannerella</taxon>
    </lineage>
</organism>
<evidence type="ECO:0000313" key="9">
    <source>
        <dbReference type="EMBL" id="SCQ20008.1"/>
    </source>
</evidence>
<dbReference type="EMBL" id="FMMM01000031">
    <property type="protein sequence ID" value="SCQ20008.1"/>
    <property type="molecule type" value="Genomic_DNA"/>
</dbReference>
<dbReference type="PROSITE" id="PS00885">
    <property type="entry name" value="EPSP_SYNTHASE_2"/>
    <property type="match status" value="1"/>
</dbReference>
<evidence type="ECO:0000256" key="5">
    <source>
        <dbReference type="ARBA" id="ARBA00023141"/>
    </source>
</evidence>
<feature type="active site" description="Proton acceptor" evidence="7">
    <location>
        <position position="291"/>
    </location>
</feature>
<keyword evidence="4 7" id="KW-0808">Transferase</keyword>
<evidence type="ECO:0000256" key="3">
    <source>
        <dbReference type="ARBA" id="ARBA00022605"/>
    </source>
</evidence>
<comment type="similarity">
    <text evidence="2 7">Belongs to the EPSP synthase family.</text>
</comment>
<comment type="caution">
    <text evidence="7">Lacks conserved residue(s) required for the propagation of feature annotation.</text>
</comment>
<dbReference type="Gene3D" id="3.65.10.10">
    <property type="entry name" value="Enolpyruvate transferase domain"/>
    <property type="match status" value="3"/>
</dbReference>